<keyword evidence="1" id="KW-0175">Coiled coil</keyword>
<proteinExistence type="predicted"/>
<evidence type="ECO:0000256" key="2">
    <source>
        <dbReference type="SAM" id="MobiDB-lite"/>
    </source>
</evidence>
<feature type="coiled-coil region" evidence="1">
    <location>
        <begin position="428"/>
        <end position="455"/>
    </location>
</feature>
<dbReference type="EMBL" id="JABSTV010001248">
    <property type="protein sequence ID" value="KAH7969935.1"/>
    <property type="molecule type" value="Genomic_DNA"/>
</dbReference>
<feature type="region of interest" description="Disordered" evidence="2">
    <location>
        <begin position="310"/>
        <end position="428"/>
    </location>
</feature>
<evidence type="ECO:0008006" key="5">
    <source>
        <dbReference type="Google" id="ProtNLM"/>
    </source>
</evidence>
<protein>
    <recommendedName>
        <fullName evidence="5">CCHC-type domain-containing protein</fullName>
    </recommendedName>
</protein>
<evidence type="ECO:0000313" key="3">
    <source>
        <dbReference type="EMBL" id="KAH7969935.1"/>
    </source>
</evidence>
<keyword evidence="4" id="KW-1185">Reference proteome</keyword>
<feature type="region of interest" description="Disordered" evidence="2">
    <location>
        <begin position="600"/>
        <end position="626"/>
    </location>
</feature>
<gene>
    <name evidence="3" type="ORF">HPB52_022782</name>
</gene>
<dbReference type="AlphaFoldDB" id="A0A9D4Q818"/>
<feature type="compositionally biased region" description="Low complexity" evidence="2">
    <location>
        <begin position="36"/>
        <end position="51"/>
    </location>
</feature>
<feature type="region of interest" description="Disordered" evidence="2">
    <location>
        <begin position="458"/>
        <end position="528"/>
    </location>
</feature>
<feature type="compositionally biased region" description="Basic residues" evidence="2">
    <location>
        <begin position="514"/>
        <end position="523"/>
    </location>
</feature>
<feature type="compositionally biased region" description="Basic residues" evidence="2">
    <location>
        <begin position="345"/>
        <end position="359"/>
    </location>
</feature>
<feature type="compositionally biased region" description="Basic and acidic residues" evidence="2">
    <location>
        <begin position="419"/>
        <end position="428"/>
    </location>
</feature>
<feature type="compositionally biased region" description="Basic and acidic residues" evidence="2">
    <location>
        <begin position="318"/>
        <end position="339"/>
    </location>
</feature>
<feature type="region of interest" description="Disordered" evidence="2">
    <location>
        <begin position="27"/>
        <end position="56"/>
    </location>
</feature>
<dbReference type="CDD" id="cd14686">
    <property type="entry name" value="bZIP"/>
    <property type="match status" value="1"/>
</dbReference>
<feature type="compositionally biased region" description="Acidic residues" evidence="2">
    <location>
        <begin position="486"/>
        <end position="498"/>
    </location>
</feature>
<comment type="caution">
    <text evidence="3">The sequence shown here is derived from an EMBL/GenBank/DDBJ whole genome shotgun (WGS) entry which is preliminary data.</text>
</comment>
<evidence type="ECO:0000256" key="1">
    <source>
        <dbReference type="SAM" id="Coils"/>
    </source>
</evidence>
<reference evidence="3" key="2">
    <citation type="submission" date="2021-09" db="EMBL/GenBank/DDBJ databases">
        <authorList>
            <person name="Jia N."/>
            <person name="Wang J."/>
            <person name="Shi W."/>
            <person name="Du L."/>
            <person name="Sun Y."/>
            <person name="Zhan W."/>
            <person name="Jiang J."/>
            <person name="Wang Q."/>
            <person name="Zhang B."/>
            <person name="Ji P."/>
            <person name="Sakyi L.B."/>
            <person name="Cui X."/>
            <person name="Yuan T."/>
            <person name="Jiang B."/>
            <person name="Yang W."/>
            <person name="Lam T.T.-Y."/>
            <person name="Chang Q."/>
            <person name="Ding S."/>
            <person name="Wang X."/>
            <person name="Zhu J."/>
            <person name="Ruan X."/>
            <person name="Zhao L."/>
            <person name="Wei J."/>
            <person name="Que T."/>
            <person name="Du C."/>
            <person name="Cheng J."/>
            <person name="Dai P."/>
            <person name="Han X."/>
            <person name="Huang E."/>
            <person name="Gao Y."/>
            <person name="Liu J."/>
            <person name="Shao H."/>
            <person name="Ye R."/>
            <person name="Li L."/>
            <person name="Wei W."/>
            <person name="Wang X."/>
            <person name="Wang C."/>
            <person name="Huo Q."/>
            <person name="Li W."/>
            <person name="Guo W."/>
            <person name="Chen H."/>
            <person name="Chen S."/>
            <person name="Zhou L."/>
            <person name="Zhou L."/>
            <person name="Ni X."/>
            <person name="Tian J."/>
            <person name="Zhou Y."/>
            <person name="Sheng Y."/>
            <person name="Liu T."/>
            <person name="Pan Y."/>
            <person name="Xia L."/>
            <person name="Li J."/>
            <person name="Zhao F."/>
            <person name="Cao W."/>
        </authorList>
    </citation>
    <scope>NUCLEOTIDE SEQUENCE</scope>
    <source>
        <strain evidence="3">Rsan-2018</strain>
        <tissue evidence="3">Larvae</tissue>
    </source>
</reference>
<reference evidence="3" key="1">
    <citation type="journal article" date="2020" name="Cell">
        <title>Large-Scale Comparative Analyses of Tick Genomes Elucidate Their Genetic Diversity and Vector Capacities.</title>
        <authorList>
            <consortium name="Tick Genome and Microbiome Consortium (TIGMIC)"/>
            <person name="Jia N."/>
            <person name="Wang J."/>
            <person name="Shi W."/>
            <person name="Du L."/>
            <person name="Sun Y."/>
            <person name="Zhan W."/>
            <person name="Jiang J.F."/>
            <person name="Wang Q."/>
            <person name="Zhang B."/>
            <person name="Ji P."/>
            <person name="Bell-Sakyi L."/>
            <person name="Cui X.M."/>
            <person name="Yuan T.T."/>
            <person name="Jiang B.G."/>
            <person name="Yang W.F."/>
            <person name="Lam T.T."/>
            <person name="Chang Q.C."/>
            <person name="Ding S.J."/>
            <person name="Wang X.J."/>
            <person name="Zhu J.G."/>
            <person name="Ruan X.D."/>
            <person name="Zhao L."/>
            <person name="Wei J.T."/>
            <person name="Ye R.Z."/>
            <person name="Que T.C."/>
            <person name="Du C.H."/>
            <person name="Zhou Y.H."/>
            <person name="Cheng J.X."/>
            <person name="Dai P.F."/>
            <person name="Guo W.B."/>
            <person name="Han X.H."/>
            <person name="Huang E.J."/>
            <person name="Li L.F."/>
            <person name="Wei W."/>
            <person name="Gao Y.C."/>
            <person name="Liu J.Z."/>
            <person name="Shao H.Z."/>
            <person name="Wang X."/>
            <person name="Wang C.C."/>
            <person name="Yang T.C."/>
            <person name="Huo Q.B."/>
            <person name="Li W."/>
            <person name="Chen H.Y."/>
            <person name="Chen S.E."/>
            <person name="Zhou L.G."/>
            <person name="Ni X.B."/>
            <person name="Tian J.H."/>
            <person name="Sheng Y."/>
            <person name="Liu T."/>
            <person name="Pan Y.S."/>
            <person name="Xia L.Y."/>
            <person name="Li J."/>
            <person name="Zhao F."/>
            <person name="Cao W.C."/>
        </authorList>
    </citation>
    <scope>NUCLEOTIDE SEQUENCE</scope>
    <source>
        <strain evidence="3">Rsan-2018</strain>
    </source>
</reference>
<feature type="compositionally biased region" description="Low complexity" evidence="2">
    <location>
        <begin position="360"/>
        <end position="373"/>
    </location>
</feature>
<dbReference type="Proteomes" id="UP000821837">
    <property type="component" value="Unassembled WGS sequence"/>
</dbReference>
<sequence length="626" mass="68143">MPEMVTVEGMDLNPDDFDGAGWTTALGARRKRDPAKNAAAPAAAKTTANTAQKDDFNARSRSAVQKVVAASRFLRLPKDQIKVIVRPRGGLDVSKADLVLLARALTMAAALTDQEASEDTICSNKVQNILVISTPVRSNAFAYAGIQKIHTKVGAFEVSAYVAAPENTCKGVIRNVDPSIEDHTLRSMIVNQRNPTAIEVKRIKNTHVVVILFDGLRVPKNVMCGTALVPCSLYKRQVDVCHACGRVGHRADVCHHSKEERSKCHNCGEALPNGAAEAHSCTPKCKLCEGDHPTGDRCCSKRFHIPYVVRRRRRQRQNRSEKEVNPDEVKDPADMHQEVTEGAIPKRRSSSRGRSRSRWRSCSTGRSRSSSKSAADGAGPTEEVRSRSSSRQPGKKMTWADMVGDSGSAPTTSKQGKAQPEHVADPRIHTLERENKALKQELAELRATLARLEGRLLKNTPPPIPQSSGTVVASCSSHKRRAVDIQTDDDTSDVDDFMSEVSEAPSNASTSDNKRHKKRHKTKMKCEEEDASPVSSIANARLALVVAGIFLDGALPRLAVFVQSVTTGTHRQQTSSQLVEGAEDPRQLNLELRSRTLPPVMTTNVDQPAPCAQSGSGTGVPRLRDG</sequence>
<feature type="compositionally biased region" description="Polar residues" evidence="2">
    <location>
        <begin position="466"/>
        <end position="476"/>
    </location>
</feature>
<dbReference type="VEuPathDB" id="VectorBase:RSAN_051882"/>
<name>A0A9D4Q818_RHISA</name>
<organism evidence="3 4">
    <name type="scientific">Rhipicephalus sanguineus</name>
    <name type="common">Brown dog tick</name>
    <name type="synonym">Ixodes sanguineus</name>
    <dbReference type="NCBI Taxonomy" id="34632"/>
    <lineage>
        <taxon>Eukaryota</taxon>
        <taxon>Metazoa</taxon>
        <taxon>Ecdysozoa</taxon>
        <taxon>Arthropoda</taxon>
        <taxon>Chelicerata</taxon>
        <taxon>Arachnida</taxon>
        <taxon>Acari</taxon>
        <taxon>Parasitiformes</taxon>
        <taxon>Ixodida</taxon>
        <taxon>Ixodoidea</taxon>
        <taxon>Ixodidae</taxon>
        <taxon>Rhipicephalinae</taxon>
        <taxon>Rhipicephalus</taxon>
        <taxon>Rhipicephalus</taxon>
    </lineage>
</organism>
<evidence type="ECO:0000313" key="4">
    <source>
        <dbReference type="Proteomes" id="UP000821837"/>
    </source>
</evidence>
<accession>A0A9D4Q818</accession>